<gene>
    <name evidence="1" type="ORF">LMJF_16_0270</name>
</gene>
<keyword evidence="2" id="KW-1185">Reference proteome</keyword>
<proteinExistence type="predicted"/>
<dbReference type="OMA" id="YLYCLCA"/>
<dbReference type="VEuPathDB" id="TriTrypDB:LmjF.16.0270"/>
<dbReference type="EMBL" id="FR796412">
    <property type="protein sequence ID" value="CAJ03463.1"/>
    <property type="molecule type" value="Genomic_DNA"/>
</dbReference>
<dbReference type="Proteomes" id="UP000000542">
    <property type="component" value="Chromosome 16"/>
</dbReference>
<dbReference type="KEGG" id="lma:LMJF_16_0270"/>
<dbReference type="RefSeq" id="XP_001682105.1">
    <property type="nucleotide sequence ID" value="XM_001682053.1"/>
</dbReference>
<reference evidence="1 2" key="1">
    <citation type="journal article" date="2005" name="Science">
        <title>The genome of the kinetoplastid parasite, Leishmania major.</title>
        <authorList>
            <person name="Ivens A.C."/>
            <person name="Peacock C.S."/>
            <person name="Worthey E.A."/>
            <person name="Murphy L."/>
            <person name="Aggarwal G."/>
            <person name="Berriman M."/>
            <person name="Sisk E."/>
            <person name="Rajandream M.A."/>
            <person name="Adlem E."/>
            <person name="Aert R."/>
            <person name="Anupama A."/>
            <person name="Apostolou Z."/>
            <person name="Attipoe P."/>
            <person name="Bason N."/>
            <person name="Bauser C."/>
            <person name="Beck A."/>
            <person name="Beverley S.M."/>
            <person name="Bianchettin G."/>
            <person name="Borzym K."/>
            <person name="Bothe G."/>
            <person name="Bruschi C.V."/>
            <person name="Collins M."/>
            <person name="Cadag E."/>
            <person name="Ciarloni L."/>
            <person name="Clayton C."/>
            <person name="Coulson R.M."/>
            <person name="Cronin A."/>
            <person name="Cruz A.K."/>
            <person name="Davies R.M."/>
            <person name="De Gaudenzi J."/>
            <person name="Dobson D.E."/>
            <person name="Duesterhoeft A."/>
            <person name="Fazelina G."/>
            <person name="Fosker N."/>
            <person name="Frasch A.C."/>
            <person name="Fraser A."/>
            <person name="Fuchs M."/>
            <person name="Gabel C."/>
            <person name="Goble A."/>
            <person name="Goffeau A."/>
            <person name="Harris D."/>
            <person name="Hertz-Fowler C."/>
            <person name="Hilbert H."/>
            <person name="Horn D."/>
            <person name="Huang Y."/>
            <person name="Klages S."/>
            <person name="Knights A."/>
            <person name="Kube M."/>
            <person name="Larke N."/>
            <person name="Litvin L."/>
            <person name="Lord A."/>
            <person name="Louie T."/>
            <person name="Marra M."/>
            <person name="Masuy D."/>
            <person name="Matthews K."/>
            <person name="Michaeli S."/>
            <person name="Mottram J.C."/>
            <person name="Muller-Auer S."/>
            <person name="Munden H."/>
            <person name="Nelson S."/>
            <person name="Norbertczak H."/>
            <person name="Oliver K."/>
            <person name="O'neil S."/>
            <person name="Pentony M."/>
            <person name="Pohl T.M."/>
            <person name="Price C."/>
            <person name="Purnelle B."/>
            <person name="Quail M.A."/>
            <person name="Rabbinowitsch E."/>
            <person name="Reinhardt R."/>
            <person name="Rieger M."/>
            <person name="Rinta J."/>
            <person name="Robben J."/>
            <person name="Robertson L."/>
            <person name="Ruiz J.C."/>
            <person name="Rutter S."/>
            <person name="Saunders D."/>
            <person name="Schafer M."/>
            <person name="Schein J."/>
            <person name="Schwartz D.C."/>
            <person name="Seeger K."/>
            <person name="Seyler A."/>
            <person name="Sharp S."/>
            <person name="Shin H."/>
            <person name="Sivam D."/>
            <person name="Squares R."/>
            <person name="Squares S."/>
            <person name="Tosato V."/>
            <person name="Vogt C."/>
            <person name="Volckaert G."/>
            <person name="Wambutt R."/>
            <person name="Warren T."/>
            <person name="Wedler H."/>
            <person name="Woodward J."/>
            <person name="Zhou S."/>
            <person name="Zimmermann W."/>
            <person name="Smith D.F."/>
            <person name="Blackwell J.M."/>
            <person name="Stuart K.D."/>
            <person name="Barrell B."/>
            <person name="Myler P.J."/>
        </authorList>
    </citation>
    <scope>NUCLEOTIDE SEQUENCE [LARGE SCALE GENOMIC DNA]</scope>
    <source>
        <strain evidence="2">MHOM/IL/81/Friedlin</strain>
    </source>
</reference>
<dbReference type="eggNOG" id="ENOG502RYRU">
    <property type="taxonomic scope" value="Eukaryota"/>
</dbReference>
<protein>
    <submittedName>
        <fullName evidence="1">Uncharacterized protein</fullName>
    </submittedName>
</protein>
<dbReference type="VEuPathDB" id="TriTrypDB:LMJFC_160008100"/>
<dbReference type="InParanoid" id="Q4QEZ3"/>
<dbReference type="HOGENOM" id="CLU_291957_0_0_1"/>
<sequence length="1045" mass="111269">MLVRSSSSRASKPTRHTWMALMMDECATMAPLHIAVFVQRTFEDSCRVPAKGSAGQTASIANSDTQSSVVAHWSSSCASSSPRTVSASPSGSIAGSPAAKARAWAAVARLLCESGDWVRAAAVVDGLPLSVQWTTRHKAARDEWPLPPSVREAWGRAPDALAVNQTAANQATAATPLSSTPAKTAAGPVQSFASQPCEALAACRTAELVRVAYSLSRPRAIDAASTLLADTPAASLPGLKSEQQALVAELRRRGAVLEVVQCVVNWQRRHLALTDAEEATTTTATSADTRAGTFDGLRAVKEVLFPFAPTRGGGAHQLSGAARAVDSAFERRSSERSGRPPLYALAHLQVIRQVAASHPIILARCLCDRTVVDRLLCHAGEGVVAEVALLLMKRIAGVGSDGADRGPPVQAPLGEGEGVGAQFTKESAASTRWPRPHAANPNVSAAAGPALLLSQAASKPAPCEDVAAAATCWRALAALLFPLHPYIHAQSKTGKEKFLSALLAALDETKHMIAADRVHSRPTSSAAGCGVSVSLPAQGGTRVHRGCRMPVVLSDKARYAIKAAVESVCSPLLSHEPQVRFIRLHMFGQLAKALGDLGVPVPNALAQCLFLCMADTVGPPLSLGASDASSDSVTTYLSCAPSVRWLHALAMLEAAHRASAYRISAAHERAILSGLQSISITRTWTSALRTVAAFEMRYQLMPDERTLPTLLLNFKQQSWQDAFRVLRYVPGGEADHASPSILRDLQLVALKHASWVVPLRLMTHLQHRQADGFMNYLYCLCAAARSGRTELALHFFRSLRHGRGRHSASLSLSPYNELTVAVAAVAMLDYDQAEALVSFSARVAAMRAAGDTAAVAVEAAAEPGSPLLTVDGRRMTQAAHACALLALHRHCDLASFLQECTATSLPAVLRRVVVLHCLLGLGHLHAPVRLVFDVIGYQGSMLPANAVPRPPGADQSPEKVFLTAVAADQQRDGTFETRQRGTAERRQRLYIPVAHQRRQKKALATAWGRFMRDQEAALPPHVTHLVAESMVEEGVGAEYLTAALL</sequence>
<evidence type="ECO:0000313" key="2">
    <source>
        <dbReference type="Proteomes" id="UP000000542"/>
    </source>
</evidence>
<evidence type="ECO:0000313" key="1">
    <source>
        <dbReference type="EMBL" id="CAJ03463.1"/>
    </source>
</evidence>
<dbReference type="GeneID" id="5650572"/>
<reference evidence="1 2" key="2">
    <citation type="journal article" date="2011" name="Genome Res.">
        <title>Chromosome and gene copy number variation allow major structural change between species and strains of Leishmania.</title>
        <authorList>
            <person name="Rogers M.B."/>
            <person name="Hilley J.D."/>
            <person name="Dickens N.J."/>
            <person name="Wilkes J."/>
            <person name="Bates P.A."/>
            <person name="Depledge D.P."/>
            <person name="Harris D."/>
            <person name="Her Y."/>
            <person name="Herzyk P."/>
            <person name="Imamura H."/>
            <person name="Otto T.D."/>
            <person name="Sanders M."/>
            <person name="Seeger K."/>
            <person name="Dujardin J.C."/>
            <person name="Berriman M."/>
            <person name="Smith D.F."/>
            <person name="Hertz-Fowler C."/>
            <person name="Mottram J.C."/>
        </authorList>
    </citation>
    <scope>NUCLEOTIDE SEQUENCE [LARGE SCALE GENOMIC DNA]</scope>
    <source>
        <strain evidence="2">MHOM/IL/81/Friedlin</strain>
    </source>
</reference>
<dbReference type="AlphaFoldDB" id="Q4QEZ3"/>
<organism evidence="1 2">
    <name type="scientific">Leishmania major</name>
    <dbReference type="NCBI Taxonomy" id="5664"/>
    <lineage>
        <taxon>Eukaryota</taxon>
        <taxon>Discoba</taxon>
        <taxon>Euglenozoa</taxon>
        <taxon>Kinetoplastea</taxon>
        <taxon>Metakinetoplastina</taxon>
        <taxon>Trypanosomatida</taxon>
        <taxon>Trypanosomatidae</taxon>
        <taxon>Leishmaniinae</taxon>
        <taxon>Leishmania</taxon>
    </lineage>
</organism>
<dbReference type="VEuPathDB" id="TriTrypDB:LMJLV39_160007900"/>
<accession>Q4QEZ3</accession>
<name>Q4QEZ3_LEIMA</name>
<dbReference type="VEuPathDB" id="TriTrypDB:LMJSD75_160007900"/>